<proteinExistence type="predicted"/>
<protein>
    <submittedName>
        <fullName evidence="1">Lanthionine synthetase C family protein</fullName>
    </submittedName>
</protein>
<dbReference type="Proteomes" id="UP001596112">
    <property type="component" value="Unassembled WGS sequence"/>
</dbReference>
<dbReference type="PRINTS" id="PR01950">
    <property type="entry name" value="LANCSUPER"/>
</dbReference>
<gene>
    <name evidence="1" type="ORF">ACFQGO_20145</name>
</gene>
<dbReference type="InterPro" id="IPR007822">
    <property type="entry name" value="LANC-like"/>
</dbReference>
<dbReference type="InterPro" id="IPR033889">
    <property type="entry name" value="LanC"/>
</dbReference>
<sequence length="383" mass="40848">MNDLVHDLGRGLAGTVLYQAVLAQDSGQWDTVHTTARALVRQPAAVHPAGASLYRGAPAVAYVLHAAGHPAYRSALGDLDSVLAVFIRTRLADAHRRMEAGHPPRMQEYDLISGLTGLGALLLRRGTHSELLDDVLHYLVRLLQQPIMFHGEEVPGWWTSDSPSGRPDAAWPTGHGNFGMAHGVAGPIALLALSARAGHSVAGQHQALIHCCRLLEERAHHLPNGATAWPETLTIDGWIDRSTMPRRPGRPSWCYGTPGIARALQLAAIACSRTATQRLAEDALTTCAADPEQLGRIDNATVCHGWAGLCLAVDRAAADTAPDGALRRVLSRLRSRFATHVAQHALPGTAGVLTGGDGILLTLHTLNPARPVATGWETCLLLN</sequence>
<keyword evidence="2" id="KW-1185">Reference proteome</keyword>
<dbReference type="SUPFAM" id="SSF158745">
    <property type="entry name" value="LanC-like"/>
    <property type="match status" value="1"/>
</dbReference>
<dbReference type="CDD" id="cd04793">
    <property type="entry name" value="LanC"/>
    <property type="match status" value="1"/>
</dbReference>
<dbReference type="EMBL" id="JBHSNZ010000012">
    <property type="protein sequence ID" value="MFC5809789.1"/>
    <property type="molecule type" value="Genomic_DNA"/>
</dbReference>
<dbReference type="PRINTS" id="PR01955">
    <property type="entry name" value="LANCFRANKIA"/>
</dbReference>
<dbReference type="Gene3D" id="1.50.10.20">
    <property type="match status" value="1"/>
</dbReference>
<dbReference type="Pfam" id="PF05147">
    <property type="entry name" value="LANC_like"/>
    <property type="match status" value="1"/>
</dbReference>
<accession>A0ABW1BAG5</accession>
<dbReference type="RefSeq" id="WP_272171329.1">
    <property type="nucleotide sequence ID" value="NZ_JAQOSL010000028.1"/>
</dbReference>
<comment type="caution">
    <text evidence="1">The sequence shown here is derived from an EMBL/GenBank/DDBJ whole genome shotgun (WGS) entry which is preliminary data.</text>
</comment>
<name>A0ABW1BAG5_9ACTN</name>
<dbReference type="SMART" id="SM01260">
    <property type="entry name" value="LANC_like"/>
    <property type="match status" value="1"/>
</dbReference>
<reference evidence="2" key="1">
    <citation type="journal article" date="2019" name="Int. J. Syst. Evol. Microbiol.">
        <title>The Global Catalogue of Microorganisms (GCM) 10K type strain sequencing project: providing services to taxonomists for standard genome sequencing and annotation.</title>
        <authorList>
            <consortium name="The Broad Institute Genomics Platform"/>
            <consortium name="The Broad Institute Genome Sequencing Center for Infectious Disease"/>
            <person name="Wu L."/>
            <person name="Ma J."/>
        </authorList>
    </citation>
    <scope>NUCLEOTIDE SEQUENCE [LARGE SCALE GENOMIC DNA]</scope>
    <source>
        <strain evidence="2">JCM 9918</strain>
    </source>
</reference>
<evidence type="ECO:0000313" key="2">
    <source>
        <dbReference type="Proteomes" id="UP001596112"/>
    </source>
</evidence>
<evidence type="ECO:0000313" key="1">
    <source>
        <dbReference type="EMBL" id="MFC5809789.1"/>
    </source>
</evidence>
<organism evidence="1 2">
    <name type="scientific">Streptomyces heilongjiangensis</name>
    <dbReference type="NCBI Taxonomy" id="945052"/>
    <lineage>
        <taxon>Bacteria</taxon>
        <taxon>Bacillati</taxon>
        <taxon>Actinomycetota</taxon>
        <taxon>Actinomycetes</taxon>
        <taxon>Kitasatosporales</taxon>
        <taxon>Streptomycetaceae</taxon>
        <taxon>Streptomyces</taxon>
    </lineage>
</organism>